<evidence type="ECO:0000313" key="2">
    <source>
        <dbReference type="Proteomes" id="UP001230051"/>
    </source>
</evidence>
<dbReference type="AlphaFoldDB" id="A0AAD8D8E9"/>
<reference evidence="1" key="1">
    <citation type="submission" date="2022-02" db="EMBL/GenBank/DDBJ databases">
        <title>Atlantic sturgeon de novo genome assembly.</title>
        <authorList>
            <person name="Stock M."/>
            <person name="Klopp C."/>
            <person name="Guiguen Y."/>
            <person name="Cabau C."/>
            <person name="Parinello H."/>
            <person name="Santidrian Yebra-Pimentel E."/>
            <person name="Kuhl H."/>
            <person name="Dirks R.P."/>
            <person name="Guessner J."/>
            <person name="Wuertz S."/>
            <person name="Du K."/>
            <person name="Schartl M."/>
        </authorList>
    </citation>
    <scope>NUCLEOTIDE SEQUENCE</scope>
    <source>
        <strain evidence="1">STURGEONOMICS-FGT-2020</strain>
        <tissue evidence="1">Whole blood</tissue>
    </source>
</reference>
<protein>
    <submittedName>
        <fullName evidence="1">Uncharacterized protein</fullName>
    </submittedName>
</protein>
<evidence type="ECO:0000313" key="1">
    <source>
        <dbReference type="EMBL" id="KAK1164154.1"/>
    </source>
</evidence>
<name>A0AAD8D8E9_ACIOX</name>
<keyword evidence="2" id="KW-1185">Reference proteome</keyword>
<sequence length="77" mass="8719">MHCIFIAVILHGEFSTHLNNEICVFSSKSCPGQYVLSSFPMDLVTGGTQDVAYYFKGGAAHHFNLDHQWQIIQPEKY</sequence>
<accession>A0AAD8D8E9</accession>
<dbReference type="Proteomes" id="UP001230051">
    <property type="component" value="Unassembled WGS sequence"/>
</dbReference>
<organism evidence="1 2">
    <name type="scientific">Acipenser oxyrinchus oxyrinchus</name>
    <dbReference type="NCBI Taxonomy" id="40147"/>
    <lineage>
        <taxon>Eukaryota</taxon>
        <taxon>Metazoa</taxon>
        <taxon>Chordata</taxon>
        <taxon>Craniata</taxon>
        <taxon>Vertebrata</taxon>
        <taxon>Euteleostomi</taxon>
        <taxon>Actinopterygii</taxon>
        <taxon>Chondrostei</taxon>
        <taxon>Acipenseriformes</taxon>
        <taxon>Acipenseridae</taxon>
        <taxon>Acipenser</taxon>
    </lineage>
</organism>
<gene>
    <name evidence="1" type="ORF">AOXY_G16168</name>
</gene>
<comment type="caution">
    <text evidence="1">The sequence shown here is derived from an EMBL/GenBank/DDBJ whole genome shotgun (WGS) entry which is preliminary data.</text>
</comment>
<proteinExistence type="predicted"/>
<dbReference type="EMBL" id="JAGXEW010000014">
    <property type="protein sequence ID" value="KAK1164154.1"/>
    <property type="molecule type" value="Genomic_DNA"/>
</dbReference>